<sequence>MSQFDNVSIIKKANIYFDGKVSSRTVQFADGTHKTLGLMAEGDYTFSTEAAELMEILAGHVEVKLAGQENWQTVVGGESFNVDANSSFDIKVTGIADYCCSYL</sequence>
<dbReference type="Pfam" id="PF06865">
    <property type="entry name" value="Ppnp"/>
    <property type="match status" value="1"/>
</dbReference>
<comment type="similarity">
    <text evidence="3">Belongs to the nucleoside phosphorylase PpnP family.</text>
</comment>
<evidence type="ECO:0000256" key="3">
    <source>
        <dbReference type="HAMAP-Rule" id="MF_01537"/>
    </source>
</evidence>
<proteinExistence type="inferred from homology"/>
<dbReference type="GO" id="GO:0016154">
    <property type="term" value="F:pyrimidine-nucleoside phosphorylase activity"/>
    <property type="evidence" value="ECO:0007669"/>
    <property type="project" value="UniProtKB-UniRule"/>
</dbReference>
<dbReference type="GO" id="GO:0005829">
    <property type="term" value="C:cytosol"/>
    <property type="evidence" value="ECO:0007669"/>
    <property type="project" value="TreeGrafter"/>
</dbReference>
<dbReference type="RefSeq" id="WP_251260861.1">
    <property type="nucleotide sequence ID" value="NZ_JAMQGP010000002.1"/>
</dbReference>
<dbReference type="AlphaFoldDB" id="A0AA41W5X9"/>
<comment type="catalytic activity">
    <reaction evidence="3">
        <text>guanosine + phosphate = alpha-D-ribose 1-phosphate + guanine</text>
        <dbReference type="Rhea" id="RHEA:13233"/>
        <dbReference type="ChEBI" id="CHEBI:16235"/>
        <dbReference type="ChEBI" id="CHEBI:16750"/>
        <dbReference type="ChEBI" id="CHEBI:43474"/>
        <dbReference type="ChEBI" id="CHEBI:57720"/>
        <dbReference type="EC" id="2.4.2.1"/>
    </reaction>
</comment>
<evidence type="ECO:0000256" key="1">
    <source>
        <dbReference type="ARBA" id="ARBA00022676"/>
    </source>
</evidence>
<comment type="catalytic activity">
    <reaction evidence="3">
        <text>uridine + phosphate = alpha-D-ribose 1-phosphate + uracil</text>
        <dbReference type="Rhea" id="RHEA:24388"/>
        <dbReference type="ChEBI" id="CHEBI:16704"/>
        <dbReference type="ChEBI" id="CHEBI:17568"/>
        <dbReference type="ChEBI" id="CHEBI:43474"/>
        <dbReference type="ChEBI" id="CHEBI:57720"/>
        <dbReference type="EC" id="2.4.2.2"/>
    </reaction>
</comment>
<keyword evidence="5" id="KW-1185">Reference proteome</keyword>
<dbReference type="Proteomes" id="UP001165393">
    <property type="component" value="Unassembled WGS sequence"/>
</dbReference>
<comment type="catalytic activity">
    <reaction evidence="3">
        <text>thymidine + phosphate = 2-deoxy-alpha-D-ribose 1-phosphate + thymine</text>
        <dbReference type="Rhea" id="RHEA:16037"/>
        <dbReference type="ChEBI" id="CHEBI:17748"/>
        <dbReference type="ChEBI" id="CHEBI:17821"/>
        <dbReference type="ChEBI" id="CHEBI:43474"/>
        <dbReference type="ChEBI" id="CHEBI:57259"/>
        <dbReference type="EC" id="2.4.2.2"/>
    </reaction>
</comment>
<comment type="catalytic activity">
    <reaction evidence="3">
        <text>cytidine + phosphate = cytosine + alpha-D-ribose 1-phosphate</text>
        <dbReference type="Rhea" id="RHEA:52540"/>
        <dbReference type="ChEBI" id="CHEBI:16040"/>
        <dbReference type="ChEBI" id="CHEBI:17562"/>
        <dbReference type="ChEBI" id="CHEBI:43474"/>
        <dbReference type="ChEBI" id="CHEBI:57720"/>
        <dbReference type="EC" id="2.4.2.2"/>
    </reaction>
</comment>
<dbReference type="EMBL" id="JAMQGP010000002">
    <property type="protein sequence ID" value="MCM2679485.1"/>
    <property type="molecule type" value="Genomic_DNA"/>
</dbReference>
<evidence type="ECO:0000313" key="5">
    <source>
        <dbReference type="Proteomes" id="UP001165393"/>
    </source>
</evidence>
<dbReference type="FunFam" id="2.60.120.10:FF:000016">
    <property type="entry name" value="Pyrimidine/purine nucleoside phosphorylase"/>
    <property type="match status" value="1"/>
</dbReference>
<organism evidence="4 5">
    <name type="scientific">Echinimonas agarilytica</name>
    <dbReference type="NCBI Taxonomy" id="1215918"/>
    <lineage>
        <taxon>Bacteria</taxon>
        <taxon>Pseudomonadati</taxon>
        <taxon>Pseudomonadota</taxon>
        <taxon>Gammaproteobacteria</taxon>
        <taxon>Alteromonadales</taxon>
        <taxon>Echinimonadaceae</taxon>
        <taxon>Echinimonas</taxon>
    </lineage>
</organism>
<keyword evidence="1 3" id="KW-0328">Glycosyltransferase</keyword>
<dbReference type="EC" id="2.4.2.2" evidence="3"/>
<protein>
    <recommendedName>
        <fullName evidence="3">Pyrimidine/purine nucleoside phosphorylase</fullName>
        <ecNumber evidence="3">2.4.2.1</ecNumber>
        <ecNumber evidence="3">2.4.2.2</ecNumber>
    </recommendedName>
    <alternativeName>
        <fullName evidence="3">Adenosine phosphorylase</fullName>
    </alternativeName>
    <alternativeName>
        <fullName evidence="3">Cytidine phosphorylase</fullName>
    </alternativeName>
    <alternativeName>
        <fullName evidence="3">Guanosine phosphorylase</fullName>
    </alternativeName>
    <alternativeName>
        <fullName evidence="3">Inosine phosphorylase</fullName>
    </alternativeName>
    <alternativeName>
        <fullName evidence="3">Thymidine phosphorylase</fullName>
    </alternativeName>
    <alternativeName>
        <fullName evidence="3">Uridine phosphorylase</fullName>
    </alternativeName>
    <alternativeName>
        <fullName evidence="3">Xanthosine phosphorylase</fullName>
    </alternativeName>
</protein>
<comment type="catalytic activity">
    <reaction evidence="3">
        <text>xanthosine + phosphate = alpha-D-ribose 1-phosphate + xanthine</text>
        <dbReference type="Rhea" id="RHEA:27638"/>
        <dbReference type="ChEBI" id="CHEBI:17712"/>
        <dbReference type="ChEBI" id="CHEBI:18107"/>
        <dbReference type="ChEBI" id="CHEBI:43474"/>
        <dbReference type="ChEBI" id="CHEBI:57720"/>
        <dbReference type="EC" id="2.4.2.1"/>
    </reaction>
</comment>
<dbReference type="InterPro" id="IPR011051">
    <property type="entry name" value="RmlC_Cupin_sf"/>
</dbReference>
<dbReference type="CDD" id="cd20296">
    <property type="entry name" value="cupin_PpnP-like"/>
    <property type="match status" value="1"/>
</dbReference>
<comment type="catalytic activity">
    <reaction evidence="3">
        <text>adenosine + phosphate = alpha-D-ribose 1-phosphate + adenine</text>
        <dbReference type="Rhea" id="RHEA:27642"/>
        <dbReference type="ChEBI" id="CHEBI:16335"/>
        <dbReference type="ChEBI" id="CHEBI:16708"/>
        <dbReference type="ChEBI" id="CHEBI:43474"/>
        <dbReference type="ChEBI" id="CHEBI:57720"/>
        <dbReference type="EC" id="2.4.2.1"/>
    </reaction>
</comment>
<comment type="catalytic activity">
    <reaction evidence="3">
        <text>a purine D-ribonucleoside + phosphate = a purine nucleobase + alpha-D-ribose 1-phosphate</text>
        <dbReference type="Rhea" id="RHEA:19805"/>
        <dbReference type="ChEBI" id="CHEBI:26386"/>
        <dbReference type="ChEBI" id="CHEBI:43474"/>
        <dbReference type="ChEBI" id="CHEBI:57720"/>
        <dbReference type="ChEBI" id="CHEBI:142355"/>
        <dbReference type="EC" id="2.4.2.1"/>
    </reaction>
</comment>
<accession>A0AA41W5X9</accession>
<dbReference type="PANTHER" id="PTHR36540">
    <property type="entry name" value="PYRIMIDINE/PURINE NUCLEOSIDE PHOSPHORYLASE"/>
    <property type="match status" value="1"/>
</dbReference>
<name>A0AA41W5X9_9GAMM</name>
<comment type="caution">
    <text evidence="4">The sequence shown here is derived from an EMBL/GenBank/DDBJ whole genome shotgun (WGS) entry which is preliminary data.</text>
</comment>
<reference evidence="4 5" key="1">
    <citation type="journal article" date="2013" name="Antonie Van Leeuwenhoek">
        <title>Echinimonas agarilytica gen. nov., sp. nov., a new gammaproteobacterium isolated from the sea urchin Strongylocentrotus intermedius.</title>
        <authorList>
            <person name="Nedashkovskaya O.I."/>
            <person name="Stenkova A.M."/>
            <person name="Zhukova N.V."/>
            <person name="Van Trappen S."/>
            <person name="Lee J.S."/>
            <person name="Kim S.B."/>
        </authorList>
    </citation>
    <scope>NUCLEOTIDE SEQUENCE [LARGE SCALE GENOMIC DNA]</scope>
    <source>
        <strain evidence="4 5">KMM 6351</strain>
    </source>
</reference>
<gene>
    <name evidence="3" type="primary">ppnP</name>
    <name evidence="4" type="ORF">NAF29_07345</name>
</gene>
<evidence type="ECO:0000313" key="4">
    <source>
        <dbReference type="EMBL" id="MCM2679485.1"/>
    </source>
</evidence>
<comment type="function">
    <text evidence="3">Catalyzes the phosphorolysis of diverse nucleosides, yielding D-ribose 1-phosphate and the respective free bases. Can use uridine, adenosine, guanosine, cytidine, thymidine, inosine and xanthosine as substrates. Also catalyzes the reverse reactions.</text>
</comment>
<comment type="catalytic activity">
    <reaction evidence="3">
        <text>inosine + phosphate = alpha-D-ribose 1-phosphate + hypoxanthine</text>
        <dbReference type="Rhea" id="RHEA:27646"/>
        <dbReference type="ChEBI" id="CHEBI:17368"/>
        <dbReference type="ChEBI" id="CHEBI:17596"/>
        <dbReference type="ChEBI" id="CHEBI:43474"/>
        <dbReference type="ChEBI" id="CHEBI:57720"/>
        <dbReference type="EC" id="2.4.2.1"/>
    </reaction>
</comment>
<dbReference type="EC" id="2.4.2.1" evidence="3"/>
<keyword evidence="2 3" id="KW-0808">Transferase</keyword>
<dbReference type="InterPro" id="IPR009664">
    <property type="entry name" value="Ppnp"/>
</dbReference>
<dbReference type="SUPFAM" id="SSF51182">
    <property type="entry name" value="RmlC-like cupins"/>
    <property type="match status" value="1"/>
</dbReference>
<dbReference type="HAMAP" id="MF_01537">
    <property type="entry name" value="Nucleos_phosphorylase_PpnP"/>
    <property type="match status" value="1"/>
</dbReference>
<dbReference type="GO" id="GO:0004731">
    <property type="term" value="F:purine-nucleoside phosphorylase activity"/>
    <property type="evidence" value="ECO:0007669"/>
    <property type="project" value="UniProtKB-UniRule"/>
</dbReference>
<dbReference type="Gene3D" id="2.60.120.10">
    <property type="entry name" value="Jelly Rolls"/>
    <property type="match status" value="1"/>
</dbReference>
<dbReference type="InterPro" id="IPR014710">
    <property type="entry name" value="RmlC-like_jellyroll"/>
</dbReference>
<dbReference type="PANTHER" id="PTHR36540:SF1">
    <property type="entry name" value="PYRIMIDINE_PURINE NUCLEOSIDE PHOSPHORYLASE"/>
    <property type="match status" value="1"/>
</dbReference>
<evidence type="ECO:0000256" key="2">
    <source>
        <dbReference type="ARBA" id="ARBA00022679"/>
    </source>
</evidence>